<protein>
    <submittedName>
        <fullName evidence="5">Response regulator protein TmoT</fullName>
    </submittedName>
</protein>
<dbReference type="Proteomes" id="UP000238823">
    <property type="component" value="Unassembled WGS sequence"/>
</dbReference>
<dbReference type="RefSeq" id="WP_244923875.1">
    <property type="nucleotide sequence ID" value="NZ_PVNL01000092.1"/>
</dbReference>
<accession>A0A2S9YKJ2</accession>
<dbReference type="GO" id="GO:0006355">
    <property type="term" value="P:regulation of DNA-templated transcription"/>
    <property type="evidence" value="ECO:0007669"/>
    <property type="project" value="InterPro"/>
</dbReference>
<dbReference type="SMART" id="SM00421">
    <property type="entry name" value="HTH_LUXR"/>
    <property type="match status" value="1"/>
</dbReference>
<evidence type="ECO:0000259" key="4">
    <source>
        <dbReference type="PROSITE" id="PS50043"/>
    </source>
</evidence>
<dbReference type="PROSITE" id="PS50043">
    <property type="entry name" value="HTH_LUXR_2"/>
    <property type="match status" value="1"/>
</dbReference>
<gene>
    <name evidence="5" type="primary">tmoT_2</name>
    <name evidence="5" type="ORF">ENSA7_45200</name>
</gene>
<dbReference type="InterPro" id="IPR016032">
    <property type="entry name" value="Sig_transdc_resp-reg_C-effctor"/>
</dbReference>
<organism evidence="5 6">
    <name type="scientific">Enhygromyxa salina</name>
    <dbReference type="NCBI Taxonomy" id="215803"/>
    <lineage>
        <taxon>Bacteria</taxon>
        <taxon>Pseudomonadati</taxon>
        <taxon>Myxococcota</taxon>
        <taxon>Polyangia</taxon>
        <taxon>Nannocystales</taxon>
        <taxon>Nannocystaceae</taxon>
        <taxon>Enhygromyxa</taxon>
    </lineage>
</organism>
<dbReference type="PANTHER" id="PTHR44688">
    <property type="entry name" value="DNA-BINDING TRANSCRIPTIONAL ACTIVATOR DEVR_DOSR"/>
    <property type="match status" value="1"/>
</dbReference>
<evidence type="ECO:0000313" key="5">
    <source>
        <dbReference type="EMBL" id="PRQ05630.1"/>
    </source>
</evidence>
<dbReference type="Pfam" id="PF00196">
    <property type="entry name" value="GerE"/>
    <property type="match status" value="1"/>
</dbReference>
<dbReference type="GO" id="GO:0003677">
    <property type="term" value="F:DNA binding"/>
    <property type="evidence" value="ECO:0007669"/>
    <property type="project" value="UniProtKB-KW"/>
</dbReference>
<evidence type="ECO:0000256" key="3">
    <source>
        <dbReference type="ARBA" id="ARBA00023163"/>
    </source>
</evidence>
<keyword evidence="2" id="KW-0238">DNA-binding</keyword>
<dbReference type="PRINTS" id="PR00038">
    <property type="entry name" value="HTHLUXR"/>
</dbReference>
<keyword evidence="3" id="KW-0804">Transcription</keyword>
<reference evidence="5 6" key="1">
    <citation type="submission" date="2018-03" db="EMBL/GenBank/DDBJ databases">
        <title>Draft Genome Sequences of the Obligatory Marine Myxobacteria Enhygromyxa salina SWB007.</title>
        <authorList>
            <person name="Poehlein A."/>
            <person name="Moghaddam J.A."/>
            <person name="Harms H."/>
            <person name="Alanjari M."/>
            <person name="Koenig G.M."/>
            <person name="Daniel R."/>
            <person name="Schaeberle T.F."/>
        </authorList>
    </citation>
    <scope>NUCLEOTIDE SEQUENCE [LARGE SCALE GENOMIC DNA]</scope>
    <source>
        <strain evidence="5 6">SWB007</strain>
    </source>
</reference>
<dbReference type="CDD" id="cd06170">
    <property type="entry name" value="LuxR_C_like"/>
    <property type="match status" value="1"/>
</dbReference>
<evidence type="ECO:0000256" key="2">
    <source>
        <dbReference type="ARBA" id="ARBA00023125"/>
    </source>
</evidence>
<dbReference type="InterPro" id="IPR036388">
    <property type="entry name" value="WH-like_DNA-bd_sf"/>
</dbReference>
<keyword evidence="1" id="KW-0805">Transcription regulation</keyword>
<evidence type="ECO:0000256" key="1">
    <source>
        <dbReference type="ARBA" id="ARBA00023015"/>
    </source>
</evidence>
<proteinExistence type="predicted"/>
<evidence type="ECO:0000313" key="6">
    <source>
        <dbReference type="Proteomes" id="UP000238823"/>
    </source>
</evidence>
<feature type="domain" description="HTH luxR-type" evidence="4">
    <location>
        <begin position="56"/>
        <end position="121"/>
    </location>
</feature>
<dbReference type="EMBL" id="PVNL01000092">
    <property type="protein sequence ID" value="PRQ05630.1"/>
    <property type="molecule type" value="Genomic_DNA"/>
</dbReference>
<comment type="caution">
    <text evidence="5">The sequence shown here is derived from an EMBL/GenBank/DDBJ whole genome shotgun (WGS) entry which is preliminary data.</text>
</comment>
<dbReference type="SUPFAM" id="SSF46894">
    <property type="entry name" value="C-terminal effector domain of the bipartite response regulators"/>
    <property type="match status" value="1"/>
</dbReference>
<dbReference type="InterPro" id="IPR000792">
    <property type="entry name" value="Tscrpt_reg_LuxR_C"/>
</dbReference>
<dbReference type="AlphaFoldDB" id="A0A2S9YKJ2"/>
<dbReference type="Gene3D" id="1.10.10.10">
    <property type="entry name" value="Winged helix-like DNA-binding domain superfamily/Winged helix DNA-binding domain"/>
    <property type="match status" value="1"/>
</dbReference>
<dbReference type="PANTHER" id="PTHR44688:SF16">
    <property type="entry name" value="DNA-BINDING TRANSCRIPTIONAL ACTIVATOR DEVR_DOSR"/>
    <property type="match status" value="1"/>
</dbReference>
<sequence length="138" mass="15390">MNAATPAPRKPEVHIHVVTDDDASRISAVLEALGFEVIRQLDEGHGSARLEWAVDRLTHRHHLTSRESEVLAGVLDGLDNRLLAQRLDITRATVKWHVHNVFAKVGVGSREALLRTALQLGRLDEHWAGPHEVTLEIE</sequence>
<name>A0A2S9YKJ2_9BACT</name>